<dbReference type="PANTHER" id="PTHR43245:SF51">
    <property type="entry name" value="SHORT CHAIN DEHYDROGENASE_REDUCTASE FAMILY 42E, MEMBER 2"/>
    <property type="match status" value="1"/>
</dbReference>
<sequence length="341" mass="37160">MALEQSTRALVIGGCGFVGKHLVQQLLATGRPVRVFDLQPYPDPQVESVVGDLRKAEQVLQACRDVGTVFLCAAAVDWGWGNAQLLHDVNVLGPQHVVAACQATGVAQLIYTSSVDVVFEGKPIRAGDEQLPYPKQHLDIYGATKTAGERLVLAANGQSGLATCALRLGGVYGPGDSHRLPSLVNLGKRGPIPRLGNGSARFSHIYVENAARGHILAAQHLTAEGVLGGQAYFLVDPDPDNFFLFLKPIVEALGLRMAKRHVPFGLMNLLAWPSEFWYRTTRSKKRPSLTRYTVTSTCVDFWFTGAKAANDFGYQPLVDLVEARNRTIAWAKQQFNLGVRD</sequence>
<dbReference type="Proteomes" id="UP001428290">
    <property type="component" value="Unassembled WGS sequence"/>
</dbReference>
<dbReference type="SUPFAM" id="SSF51735">
    <property type="entry name" value="NAD(P)-binding Rossmann-fold domains"/>
    <property type="match status" value="1"/>
</dbReference>
<dbReference type="InterPro" id="IPR050177">
    <property type="entry name" value="Lipid_A_modif_metabolic_enz"/>
</dbReference>
<keyword evidence="2" id="KW-0560">Oxidoreductase</keyword>
<dbReference type="InterPro" id="IPR002225">
    <property type="entry name" value="3Beta_OHSteriod_DH/Estase"/>
</dbReference>
<feature type="domain" description="3-beta hydroxysteroid dehydrogenase/isomerase" evidence="3">
    <location>
        <begin position="10"/>
        <end position="260"/>
    </location>
</feature>
<dbReference type="PANTHER" id="PTHR43245">
    <property type="entry name" value="BIFUNCTIONAL POLYMYXIN RESISTANCE PROTEIN ARNA"/>
    <property type="match status" value="1"/>
</dbReference>
<evidence type="ECO:0000313" key="5">
    <source>
        <dbReference type="Proteomes" id="UP001428290"/>
    </source>
</evidence>
<dbReference type="InterPro" id="IPR036291">
    <property type="entry name" value="NAD(P)-bd_dom_sf"/>
</dbReference>
<dbReference type="RefSeq" id="WP_345720416.1">
    <property type="nucleotide sequence ID" value="NZ_BAABRU010000002.1"/>
</dbReference>
<evidence type="ECO:0000256" key="2">
    <source>
        <dbReference type="ARBA" id="ARBA00023002"/>
    </source>
</evidence>
<comment type="similarity">
    <text evidence="1">Belongs to the 3-beta-HSD family.</text>
</comment>
<keyword evidence="5" id="KW-1185">Reference proteome</keyword>
<comment type="caution">
    <text evidence="4">The sequence shown here is derived from an EMBL/GenBank/DDBJ whole genome shotgun (WGS) entry which is preliminary data.</text>
</comment>
<proteinExistence type="inferred from homology"/>
<evidence type="ECO:0000256" key="1">
    <source>
        <dbReference type="ARBA" id="ARBA00009219"/>
    </source>
</evidence>
<gene>
    <name evidence="4" type="ORF">Hgul01_00560</name>
</gene>
<dbReference type="Gene3D" id="3.40.50.720">
    <property type="entry name" value="NAD(P)-binding Rossmann-like Domain"/>
    <property type="match status" value="1"/>
</dbReference>
<evidence type="ECO:0000313" key="4">
    <source>
        <dbReference type="EMBL" id="GAA5526780.1"/>
    </source>
</evidence>
<dbReference type="EMBL" id="BAABRU010000002">
    <property type="protein sequence ID" value="GAA5526780.1"/>
    <property type="molecule type" value="Genomic_DNA"/>
</dbReference>
<protein>
    <submittedName>
        <fullName evidence="4">3 beta-hydroxysteroid dehydrogenase/Delta 5--&gt;4-isomerase</fullName>
    </submittedName>
</protein>
<dbReference type="Pfam" id="PF01073">
    <property type="entry name" value="3Beta_HSD"/>
    <property type="match status" value="1"/>
</dbReference>
<reference evidence="4 5" key="1">
    <citation type="submission" date="2024-02" db="EMBL/GenBank/DDBJ databases">
        <title>Herpetosiphon gulosus NBRC 112829.</title>
        <authorList>
            <person name="Ichikawa N."/>
            <person name="Katano-Makiyama Y."/>
            <person name="Hidaka K."/>
        </authorList>
    </citation>
    <scope>NUCLEOTIDE SEQUENCE [LARGE SCALE GENOMIC DNA]</scope>
    <source>
        <strain evidence="4 5">NBRC 112829</strain>
    </source>
</reference>
<accession>A0ABP9WXB0</accession>
<name>A0ABP9WXB0_9CHLR</name>
<evidence type="ECO:0000259" key="3">
    <source>
        <dbReference type="Pfam" id="PF01073"/>
    </source>
</evidence>
<organism evidence="4 5">
    <name type="scientific">Herpetosiphon gulosus</name>
    <dbReference type="NCBI Taxonomy" id="1973496"/>
    <lineage>
        <taxon>Bacteria</taxon>
        <taxon>Bacillati</taxon>
        <taxon>Chloroflexota</taxon>
        <taxon>Chloroflexia</taxon>
        <taxon>Herpetosiphonales</taxon>
        <taxon>Herpetosiphonaceae</taxon>
        <taxon>Herpetosiphon</taxon>
    </lineage>
</organism>